<evidence type="ECO:0000313" key="2">
    <source>
        <dbReference type="Proteomes" id="UP001497497"/>
    </source>
</evidence>
<feature type="non-terminal residue" evidence="1">
    <location>
        <position position="147"/>
    </location>
</feature>
<keyword evidence="2" id="KW-1185">Reference proteome</keyword>
<organism evidence="1 2">
    <name type="scientific">Lymnaea stagnalis</name>
    <name type="common">Great pond snail</name>
    <name type="synonym">Helix stagnalis</name>
    <dbReference type="NCBI Taxonomy" id="6523"/>
    <lineage>
        <taxon>Eukaryota</taxon>
        <taxon>Metazoa</taxon>
        <taxon>Spiralia</taxon>
        <taxon>Lophotrochozoa</taxon>
        <taxon>Mollusca</taxon>
        <taxon>Gastropoda</taxon>
        <taxon>Heterobranchia</taxon>
        <taxon>Euthyneura</taxon>
        <taxon>Panpulmonata</taxon>
        <taxon>Hygrophila</taxon>
        <taxon>Lymnaeoidea</taxon>
        <taxon>Lymnaeidae</taxon>
        <taxon>Lymnaea</taxon>
    </lineage>
</organism>
<dbReference type="AlphaFoldDB" id="A0AAV2GYR7"/>
<reference evidence="1 2" key="1">
    <citation type="submission" date="2024-04" db="EMBL/GenBank/DDBJ databases">
        <authorList>
            <consortium name="Genoscope - CEA"/>
            <person name="William W."/>
        </authorList>
    </citation>
    <scope>NUCLEOTIDE SEQUENCE [LARGE SCALE GENOMIC DNA]</scope>
</reference>
<feature type="non-terminal residue" evidence="1">
    <location>
        <position position="1"/>
    </location>
</feature>
<dbReference type="InterPro" id="IPR002885">
    <property type="entry name" value="PPR_rpt"/>
</dbReference>
<dbReference type="InterPro" id="IPR011990">
    <property type="entry name" value="TPR-like_helical_dom_sf"/>
</dbReference>
<proteinExistence type="predicted"/>
<gene>
    <name evidence="1" type="ORF">GSLYS_00000734001</name>
</gene>
<comment type="caution">
    <text evidence="1">The sequence shown here is derived from an EMBL/GenBank/DDBJ whole genome shotgun (WGS) entry which is preliminary data.</text>
</comment>
<dbReference type="EMBL" id="CAXITT010000006">
    <property type="protein sequence ID" value="CAL1526557.1"/>
    <property type="molecule type" value="Genomic_DNA"/>
</dbReference>
<protein>
    <submittedName>
        <fullName evidence="1">Uncharacterized protein</fullName>
    </submittedName>
</protein>
<accession>A0AAV2GYR7</accession>
<dbReference type="Proteomes" id="UP001497497">
    <property type="component" value="Unassembled WGS sequence"/>
</dbReference>
<sequence>YVSKDIPDSSDDTWIPLEWTQNYRTRAYVEVGRFEEARQLIDEMLYKTGGQNITTMANSAVLYFVEGNVEKAEEVVKQLKKLSSLISFKYLKADALCEQAYFYYEFSSAEKNIAGIELLNCALKFTIRYKHEAVLMLGILHRRCLHW</sequence>
<dbReference type="SUPFAM" id="SSF48452">
    <property type="entry name" value="TPR-like"/>
    <property type="match status" value="1"/>
</dbReference>
<name>A0AAV2GYR7_LYMST</name>
<dbReference type="Pfam" id="PF01535">
    <property type="entry name" value="PPR"/>
    <property type="match status" value="2"/>
</dbReference>
<evidence type="ECO:0000313" key="1">
    <source>
        <dbReference type="EMBL" id="CAL1526557.1"/>
    </source>
</evidence>
<dbReference type="Gene3D" id="1.25.40.10">
    <property type="entry name" value="Tetratricopeptide repeat domain"/>
    <property type="match status" value="1"/>
</dbReference>